<evidence type="ECO:0000313" key="2">
    <source>
        <dbReference type="EMBL" id="KAF1768644.1"/>
    </source>
</evidence>
<sequence>MRFSILLLLFIFNFLTPALADTKTICLVCNGIINIPSTDSEAQIAFKFACDSIENSFLAGACRTLASVIHKSYTWGIFKWVIQGLKWPTCALLC</sequence>
<gene>
    <name evidence="2" type="ORF">GCK72_000456</name>
</gene>
<dbReference type="AlphaFoldDB" id="A0A6A5HPW5"/>
<organism evidence="2">
    <name type="scientific">Caenorhabditis remanei</name>
    <name type="common">Caenorhabditis vulgaris</name>
    <dbReference type="NCBI Taxonomy" id="31234"/>
    <lineage>
        <taxon>Eukaryota</taxon>
        <taxon>Metazoa</taxon>
        <taxon>Ecdysozoa</taxon>
        <taxon>Nematoda</taxon>
        <taxon>Chromadorea</taxon>
        <taxon>Rhabditida</taxon>
        <taxon>Rhabditina</taxon>
        <taxon>Rhabditomorpha</taxon>
        <taxon>Rhabditoidea</taxon>
        <taxon>Rhabditidae</taxon>
        <taxon>Peloderinae</taxon>
        <taxon>Caenorhabditis</taxon>
    </lineage>
</organism>
<feature type="chain" id="PRO_5025681813" description="Saposin B-type domain-containing protein" evidence="1">
    <location>
        <begin position="21"/>
        <end position="94"/>
    </location>
</feature>
<dbReference type="Proteomes" id="UP000483820">
    <property type="component" value="Chromosome I"/>
</dbReference>
<name>A0A6A5HPW5_CAERE</name>
<comment type="caution">
    <text evidence="2">The sequence shown here is derived from an EMBL/GenBank/DDBJ whole genome shotgun (WGS) entry which is preliminary data.</text>
</comment>
<protein>
    <recommendedName>
        <fullName evidence="3">Saposin B-type domain-containing protein</fullName>
    </recommendedName>
</protein>
<evidence type="ECO:0000256" key="1">
    <source>
        <dbReference type="SAM" id="SignalP"/>
    </source>
</evidence>
<dbReference type="EMBL" id="WUAV01000001">
    <property type="protein sequence ID" value="KAF1768644.1"/>
    <property type="molecule type" value="Genomic_DNA"/>
</dbReference>
<evidence type="ECO:0008006" key="3">
    <source>
        <dbReference type="Google" id="ProtNLM"/>
    </source>
</evidence>
<feature type="signal peptide" evidence="1">
    <location>
        <begin position="1"/>
        <end position="20"/>
    </location>
</feature>
<reference evidence="2" key="1">
    <citation type="submission" date="2019-12" db="EMBL/GenBank/DDBJ databases">
        <title>Chromosome-level assembly of the Caenorhabditis remanei genome.</title>
        <authorList>
            <person name="Teterina A.A."/>
            <person name="Willis J.H."/>
            <person name="Phillips P.C."/>
        </authorList>
    </citation>
    <scope>NUCLEOTIDE SEQUENCE [LARGE SCALE GENOMIC DNA]</scope>
    <source>
        <strain evidence="2">PX506</strain>
        <tissue evidence="2">Whole organism</tissue>
    </source>
</reference>
<accession>A0A6A5HPW5</accession>
<dbReference type="CTD" id="78773098"/>
<dbReference type="GeneID" id="78773098"/>
<proteinExistence type="predicted"/>
<dbReference type="KEGG" id="crq:GCK72_000456"/>
<dbReference type="RefSeq" id="XP_053591150.1">
    <property type="nucleotide sequence ID" value="XM_053722505.1"/>
</dbReference>
<keyword evidence="1" id="KW-0732">Signal</keyword>